<dbReference type="Gene3D" id="1.10.760.10">
    <property type="entry name" value="Cytochrome c-like domain"/>
    <property type="match status" value="1"/>
</dbReference>
<evidence type="ECO:0000313" key="8">
    <source>
        <dbReference type="EMBL" id="CEF42884.1"/>
    </source>
</evidence>
<sequence>MDSVFLNKAAAAGLLSIAVAWICSAVASGFVPANVPVKPAFSVPGAENVSIAPYMAHADADRGEELARQICSSCHALVSAAADGVGPNLASVAGRPIATAAGYAYSSALLAQKEHVWSDQALSDWLTSPARFAPGTRMSFVGISSPEQRADIIAYLHRLAE</sequence>
<keyword evidence="4" id="KW-0249">Electron transport</keyword>
<keyword evidence="9" id="KW-1185">Reference proteome</keyword>
<dbReference type="GO" id="GO:0009055">
    <property type="term" value="F:electron transfer activity"/>
    <property type="evidence" value="ECO:0007669"/>
    <property type="project" value="InterPro"/>
</dbReference>
<feature type="domain" description="Cytochrome c" evidence="7">
    <location>
        <begin position="58"/>
        <end position="160"/>
    </location>
</feature>
<dbReference type="PROSITE" id="PS51007">
    <property type="entry name" value="CYTC"/>
    <property type="match status" value="1"/>
</dbReference>
<protein>
    <submittedName>
        <fullName evidence="8">Cytochrome c, class I</fullName>
    </submittedName>
</protein>
<gene>
    <name evidence="8" type="primary">cyc</name>
    <name evidence="8" type="ORF">ASN_3661</name>
</gene>
<dbReference type="GO" id="GO:0046872">
    <property type="term" value="F:metal ion binding"/>
    <property type="evidence" value="ECO:0007669"/>
    <property type="project" value="UniProtKB-KW"/>
</dbReference>
<evidence type="ECO:0000313" key="9">
    <source>
        <dbReference type="Proteomes" id="UP000056109"/>
    </source>
</evidence>
<dbReference type="PANTHER" id="PTHR11961">
    <property type="entry name" value="CYTOCHROME C"/>
    <property type="match status" value="1"/>
</dbReference>
<proteinExistence type="predicted"/>
<dbReference type="InterPro" id="IPR002327">
    <property type="entry name" value="Cyt_c_1A/1B"/>
</dbReference>
<dbReference type="SUPFAM" id="SSF46626">
    <property type="entry name" value="Cytochrome c"/>
    <property type="match status" value="1"/>
</dbReference>
<organism evidence="8 9">
    <name type="scientific">Acetobacter senegalensis</name>
    <dbReference type="NCBI Taxonomy" id="446692"/>
    <lineage>
        <taxon>Bacteria</taxon>
        <taxon>Pseudomonadati</taxon>
        <taxon>Pseudomonadota</taxon>
        <taxon>Alphaproteobacteria</taxon>
        <taxon>Acetobacterales</taxon>
        <taxon>Acetobacteraceae</taxon>
        <taxon>Acetobacter</taxon>
    </lineage>
</organism>
<keyword evidence="5 6" id="KW-0408">Iron</keyword>
<evidence type="ECO:0000256" key="4">
    <source>
        <dbReference type="ARBA" id="ARBA00022982"/>
    </source>
</evidence>
<keyword evidence="2 6" id="KW-0349">Heme</keyword>
<dbReference type="GeneID" id="34784602"/>
<reference evidence="9" key="1">
    <citation type="submission" date="2014-09" db="EMBL/GenBank/DDBJ databases">
        <authorList>
            <person name="Illeghems K.G."/>
        </authorList>
    </citation>
    <scope>NUCLEOTIDE SEQUENCE [LARGE SCALE GENOMIC DNA]</scope>
    <source>
        <strain evidence="9">108B</strain>
    </source>
</reference>
<evidence type="ECO:0000256" key="2">
    <source>
        <dbReference type="ARBA" id="ARBA00022617"/>
    </source>
</evidence>
<dbReference type="InterPro" id="IPR036909">
    <property type="entry name" value="Cyt_c-like_dom_sf"/>
</dbReference>
<dbReference type="AlphaFoldDB" id="A0A0U5EZS4"/>
<keyword evidence="3 6" id="KW-0479">Metal-binding</keyword>
<dbReference type="PATRIC" id="fig|446692.3.peg.3884"/>
<dbReference type="Pfam" id="PF00034">
    <property type="entry name" value="Cytochrom_C"/>
    <property type="match status" value="1"/>
</dbReference>
<evidence type="ECO:0000256" key="5">
    <source>
        <dbReference type="ARBA" id="ARBA00023004"/>
    </source>
</evidence>
<keyword evidence="1" id="KW-0813">Transport</keyword>
<dbReference type="PRINTS" id="PR00604">
    <property type="entry name" value="CYTCHRMECIAB"/>
</dbReference>
<accession>A0A0U5EZS4</accession>
<evidence type="ECO:0000256" key="3">
    <source>
        <dbReference type="ARBA" id="ARBA00022723"/>
    </source>
</evidence>
<dbReference type="RefSeq" id="WP_058988934.1">
    <property type="nucleotide sequence ID" value="NZ_LN606600.1"/>
</dbReference>
<name>A0A0U5EZS4_9PROT</name>
<dbReference type="EMBL" id="LN606600">
    <property type="protein sequence ID" value="CEF42884.1"/>
    <property type="molecule type" value="Genomic_DNA"/>
</dbReference>
<evidence type="ECO:0000256" key="1">
    <source>
        <dbReference type="ARBA" id="ARBA00022448"/>
    </source>
</evidence>
<dbReference type="Proteomes" id="UP000056109">
    <property type="component" value="Chromosome I"/>
</dbReference>
<dbReference type="KEGG" id="asz:ASN_3661"/>
<evidence type="ECO:0000256" key="6">
    <source>
        <dbReference type="PROSITE-ProRule" id="PRU00433"/>
    </source>
</evidence>
<evidence type="ECO:0000259" key="7">
    <source>
        <dbReference type="PROSITE" id="PS51007"/>
    </source>
</evidence>
<dbReference type="InterPro" id="IPR009056">
    <property type="entry name" value="Cyt_c-like_dom"/>
</dbReference>
<dbReference type="GO" id="GO:0020037">
    <property type="term" value="F:heme binding"/>
    <property type="evidence" value="ECO:0007669"/>
    <property type="project" value="InterPro"/>
</dbReference>